<dbReference type="OrthoDB" id="3725402at2"/>
<evidence type="ECO:0000313" key="5">
    <source>
        <dbReference type="Proteomes" id="UP000297477"/>
    </source>
</evidence>
<reference evidence="3 5" key="2">
    <citation type="submission" date="2019-03" db="EMBL/GenBank/DDBJ databases">
        <title>Reclassification of Micrococcus aloeverae and Micrococcus yunnanensis as later heterotypic synonyms of Micrococcus luteus.</title>
        <authorList>
            <person name="Huang C.-H."/>
        </authorList>
    </citation>
    <scope>NUCLEOTIDE SEQUENCE [LARGE SCALE GENOMIC DNA]</scope>
    <source>
        <strain evidence="3 5">BCRC 12151</strain>
    </source>
</reference>
<feature type="region of interest" description="Disordered" evidence="1">
    <location>
        <begin position="203"/>
        <end position="222"/>
    </location>
</feature>
<feature type="compositionally biased region" description="Acidic residues" evidence="1">
    <location>
        <begin position="210"/>
        <end position="222"/>
    </location>
</feature>
<dbReference type="EMBL" id="FUKP01000063">
    <property type="protein sequence ID" value="SJN33398.1"/>
    <property type="molecule type" value="Genomic_DNA"/>
</dbReference>
<evidence type="ECO:0000313" key="2">
    <source>
        <dbReference type="EMBL" id="SJN33398.1"/>
    </source>
</evidence>
<name>A0A1R4JN00_9MICC</name>
<evidence type="ECO:0000313" key="4">
    <source>
        <dbReference type="Proteomes" id="UP000196230"/>
    </source>
</evidence>
<keyword evidence="5" id="KW-1185">Reference proteome</keyword>
<dbReference type="EMBL" id="SPKT01000030">
    <property type="protein sequence ID" value="TFH97943.1"/>
    <property type="molecule type" value="Genomic_DNA"/>
</dbReference>
<accession>A0A1R4JN00</accession>
<proteinExistence type="predicted"/>
<evidence type="ECO:0000256" key="1">
    <source>
        <dbReference type="SAM" id="MobiDB-lite"/>
    </source>
</evidence>
<dbReference type="AlphaFoldDB" id="A0A1R4JN00"/>
<evidence type="ECO:0000313" key="3">
    <source>
        <dbReference type="EMBL" id="TFH97943.1"/>
    </source>
</evidence>
<dbReference type="Proteomes" id="UP000196230">
    <property type="component" value="Unassembled WGS sequence"/>
</dbReference>
<dbReference type="Proteomes" id="UP000297477">
    <property type="component" value="Unassembled WGS sequence"/>
</dbReference>
<dbReference type="InterPro" id="IPR025449">
    <property type="entry name" value="JetB"/>
</dbReference>
<dbReference type="RefSeq" id="WP_067192175.1">
    <property type="nucleotide sequence ID" value="NZ_CP126965.1"/>
</dbReference>
<organism evidence="2 4">
    <name type="scientific">Micrococcus lylae</name>
    <dbReference type="NCBI Taxonomy" id="1273"/>
    <lineage>
        <taxon>Bacteria</taxon>
        <taxon>Bacillati</taxon>
        <taxon>Actinomycetota</taxon>
        <taxon>Actinomycetes</taxon>
        <taxon>Micrococcales</taxon>
        <taxon>Micrococcaceae</taxon>
        <taxon>Micrococcus</taxon>
    </lineage>
</organism>
<dbReference type="Pfam" id="PF13835">
    <property type="entry name" value="DUF4194"/>
    <property type="match status" value="1"/>
</dbReference>
<reference evidence="2 4" key="1">
    <citation type="submission" date="2017-02" db="EMBL/GenBank/DDBJ databases">
        <authorList>
            <person name="Peterson S.W."/>
        </authorList>
    </citation>
    <scope>NUCLEOTIDE SEQUENCE [LARGE SCALE GENOMIC DNA]</scope>
    <source>
        <strain evidence="2 4">2B3F</strain>
    </source>
</reference>
<sequence>MTSIPENELHETPENPHALWEGDLGTLGEQSRRALLELLKGPYLSGRRRPQLWQALVADEAVIRSRLHELFLDVVIDRQDEFAFTRRVDTDELTTPSALRTEAMSFLDTAMLLVLRGHLLASAGERRVVVGKQEIYEQLAVYREGDDAAWAKRLNGSWTRMLNRFNVLHKVEEDRAEISPVLKVVIGPEQAASFTELYRGIAERGTSTSDTDDSAETEEDTA</sequence>
<gene>
    <name evidence="3" type="ORF">E4A49_11090</name>
    <name evidence="2" type="ORF">FM125_09580</name>
</gene>
<protein>
    <submittedName>
        <fullName evidence="3">DUF4194 domain-containing protein</fullName>
    </submittedName>
</protein>